<feature type="compositionally biased region" description="Basic residues" evidence="1">
    <location>
        <begin position="222"/>
        <end position="234"/>
    </location>
</feature>
<dbReference type="AlphaFoldDB" id="A0AAD1XMA2"/>
<comment type="caution">
    <text evidence="2">The sequence shown here is derived from an EMBL/GenBank/DDBJ whole genome shotgun (WGS) entry which is preliminary data.</text>
</comment>
<accession>A0AAD1XMA2</accession>
<sequence>MKPAKKVSFVSTNTSGMMHEVLRVKLVKDYCQKAPLRRRRSQIEIVKKEDNGSPLKMYKTKTFKRMFNSMSAMSKNQSQTPKVDFYPKKQTKLVPPDGIEIKYPLRLDVQSVEEFKQEILNTIQNSKVAINGFMMKEIDKKLTQTFFTSKKSQLNKNKKKGIKENNSKLYAVSSNSEIKDSQILHSEVQTPDEKAFKNMIYSHYYSKIQECNEYYEKLMKKKPQTAHEQKRRKPFLMTSPSKKKKKLHRQGSIKNAPNFQNEEVNDLLRSGKLKAAGRRGSLMKVIDESKRLFLPNLSKRMNKIKNYRL</sequence>
<dbReference type="EMBL" id="CAMPGE010016736">
    <property type="protein sequence ID" value="CAI2375272.1"/>
    <property type="molecule type" value="Genomic_DNA"/>
</dbReference>
<keyword evidence="3" id="KW-1185">Reference proteome</keyword>
<name>A0AAD1XMA2_EUPCR</name>
<proteinExistence type="predicted"/>
<evidence type="ECO:0000313" key="3">
    <source>
        <dbReference type="Proteomes" id="UP001295684"/>
    </source>
</evidence>
<evidence type="ECO:0000313" key="2">
    <source>
        <dbReference type="EMBL" id="CAI2375272.1"/>
    </source>
</evidence>
<feature type="region of interest" description="Disordered" evidence="1">
    <location>
        <begin position="222"/>
        <end position="259"/>
    </location>
</feature>
<dbReference type="Proteomes" id="UP001295684">
    <property type="component" value="Unassembled WGS sequence"/>
</dbReference>
<evidence type="ECO:0000256" key="1">
    <source>
        <dbReference type="SAM" id="MobiDB-lite"/>
    </source>
</evidence>
<gene>
    <name evidence="2" type="ORF">ECRASSUSDP1_LOCUS16634</name>
</gene>
<organism evidence="2 3">
    <name type="scientific">Euplotes crassus</name>
    <dbReference type="NCBI Taxonomy" id="5936"/>
    <lineage>
        <taxon>Eukaryota</taxon>
        <taxon>Sar</taxon>
        <taxon>Alveolata</taxon>
        <taxon>Ciliophora</taxon>
        <taxon>Intramacronucleata</taxon>
        <taxon>Spirotrichea</taxon>
        <taxon>Hypotrichia</taxon>
        <taxon>Euplotida</taxon>
        <taxon>Euplotidae</taxon>
        <taxon>Moneuplotes</taxon>
    </lineage>
</organism>
<feature type="compositionally biased region" description="Basic residues" evidence="1">
    <location>
        <begin position="241"/>
        <end position="251"/>
    </location>
</feature>
<reference evidence="2" key="1">
    <citation type="submission" date="2023-07" db="EMBL/GenBank/DDBJ databases">
        <authorList>
            <consortium name="AG Swart"/>
            <person name="Singh M."/>
            <person name="Singh A."/>
            <person name="Seah K."/>
            <person name="Emmerich C."/>
        </authorList>
    </citation>
    <scope>NUCLEOTIDE SEQUENCE</scope>
    <source>
        <strain evidence="2">DP1</strain>
    </source>
</reference>
<protein>
    <submittedName>
        <fullName evidence="2">Uncharacterized protein</fullName>
    </submittedName>
</protein>